<dbReference type="Proteomes" id="UP001589767">
    <property type="component" value="Unassembled WGS sequence"/>
</dbReference>
<organism evidence="9 10">
    <name type="scientific">Gallibacterium trehalosifermentans</name>
    <dbReference type="NCBI Taxonomy" id="516935"/>
    <lineage>
        <taxon>Bacteria</taxon>
        <taxon>Pseudomonadati</taxon>
        <taxon>Pseudomonadota</taxon>
        <taxon>Gammaproteobacteria</taxon>
        <taxon>Pasteurellales</taxon>
        <taxon>Pasteurellaceae</taxon>
        <taxon>Gallibacterium</taxon>
    </lineage>
</organism>
<evidence type="ECO:0000256" key="4">
    <source>
        <dbReference type="ARBA" id="ARBA00022723"/>
    </source>
</evidence>
<keyword evidence="2" id="KW-1277">Toxin-antitoxin system</keyword>
<keyword evidence="3" id="KW-0540">Nuclease</keyword>
<dbReference type="Pfam" id="PF01850">
    <property type="entry name" value="PIN"/>
    <property type="match status" value="1"/>
</dbReference>
<evidence type="ECO:0000256" key="5">
    <source>
        <dbReference type="ARBA" id="ARBA00022801"/>
    </source>
</evidence>
<comment type="cofactor">
    <cofactor evidence="1">
        <name>Mg(2+)</name>
        <dbReference type="ChEBI" id="CHEBI:18420"/>
    </cofactor>
</comment>
<dbReference type="EMBL" id="JBHLWB010000001">
    <property type="protein sequence ID" value="MFC0308251.1"/>
    <property type="molecule type" value="Genomic_DNA"/>
</dbReference>
<keyword evidence="5" id="KW-0378">Hydrolase</keyword>
<evidence type="ECO:0000256" key="1">
    <source>
        <dbReference type="ARBA" id="ARBA00001946"/>
    </source>
</evidence>
<evidence type="ECO:0000256" key="6">
    <source>
        <dbReference type="ARBA" id="ARBA00022842"/>
    </source>
</evidence>
<name>A0ABV6GYT9_9PAST</name>
<dbReference type="SUPFAM" id="SSF88723">
    <property type="entry name" value="PIN domain-like"/>
    <property type="match status" value="1"/>
</dbReference>
<proteinExistence type="inferred from homology"/>
<protein>
    <submittedName>
        <fullName evidence="9">Type II toxin-antitoxin system VapC family toxin</fullName>
    </submittedName>
</protein>
<dbReference type="InterPro" id="IPR029060">
    <property type="entry name" value="PIN-like_dom_sf"/>
</dbReference>
<comment type="similarity">
    <text evidence="7">Belongs to the PINc/VapC protein family.</text>
</comment>
<evidence type="ECO:0000256" key="2">
    <source>
        <dbReference type="ARBA" id="ARBA00022649"/>
    </source>
</evidence>
<keyword evidence="4" id="KW-0479">Metal-binding</keyword>
<comment type="caution">
    <text evidence="9">The sequence shown here is derived from an EMBL/GenBank/DDBJ whole genome shotgun (WGS) entry which is preliminary data.</text>
</comment>
<dbReference type="InterPro" id="IPR002716">
    <property type="entry name" value="PIN_dom"/>
</dbReference>
<accession>A0ABV6GYT9</accession>
<dbReference type="PANTHER" id="PTHR33653">
    <property type="entry name" value="RIBONUCLEASE VAPC2"/>
    <property type="match status" value="1"/>
</dbReference>
<evidence type="ECO:0000256" key="7">
    <source>
        <dbReference type="ARBA" id="ARBA00038093"/>
    </source>
</evidence>
<evidence type="ECO:0000313" key="10">
    <source>
        <dbReference type="Proteomes" id="UP001589767"/>
    </source>
</evidence>
<reference evidence="9 10" key="1">
    <citation type="submission" date="2024-09" db="EMBL/GenBank/DDBJ databases">
        <authorList>
            <person name="Sun Q."/>
            <person name="Mori K."/>
        </authorList>
    </citation>
    <scope>NUCLEOTIDE SEQUENCE [LARGE SCALE GENOMIC DNA]</scope>
    <source>
        <strain evidence="9 10">CCM 7539</strain>
    </source>
</reference>
<dbReference type="RefSeq" id="WP_382367854.1">
    <property type="nucleotide sequence ID" value="NZ_JBHLWB010000001.1"/>
</dbReference>
<sequence>MYLLDTNVISEIRRLKQGKCNAGVERWVKNTSSELIYTSPVVMMELERGVLAKERKDPVQGAILRRWLTEIVQPAFINRILQIDAKTAEICARLHIPDHTPENDAWIAATAKQHKLILVTRNIIDFQKAEVELFNPFT</sequence>
<dbReference type="Gene3D" id="3.40.50.1010">
    <property type="entry name" value="5'-nuclease"/>
    <property type="match status" value="1"/>
</dbReference>
<evidence type="ECO:0000313" key="9">
    <source>
        <dbReference type="EMBL" id="MFC0308251.1"/>
    </source>
</evidence>
<evidence type="ECO:0000259" key="8">
    <source>
        <dbReference type="Pfam" id="PF01850"/>
    </source>
</evidence>
<dbReference type="InterPro" id="IPR050556">
    <property type="entry name" value="Type_II_TA_system_RNase"/>
</dbReference>
<feature type="domain" description="PIN" evidence="8">
    <location>
        <begin position="2"/>
        <end position="123"/>
    </location>
</feature>
<keyword evidence="6" id="KW-0460">Magnesium</keyword>
<gene>
    <name evidence="9" type="ORF">ACFFHK_00835</name>
</gene>
<dbReference type="PANTHER" id="PTHR33653:SF1">
    <property type="entry name" value="RIBONUCLEASE VAPC2"/>
    <property type="match status" value="1"/>
</dbReference>
<keyword evidence="10" id="KW-1185">Reference proteome</keyword>
<dbReference type="CDD" id="cd18746">
    <property type="entry name" value="PIN_VapC4-5_FitB-like"/>
    <property type="match status" value="1"/>
</dbReference>
<evidence type="ECO:0000256" key="3">
    <source>
        <dbReference type="ARBA" id="ARBA00022722"/>
    </source>
</evidence>